<dbReference type="EMBL" id="HBGW01045170">
    <property type="protein sequence ID" value="CAD9571969.1"/>
    <property type="molecule type" value="Transcribed_RNA"/>
</dbReference>
<dbReference type="AlphaFoldDB" id="A0A7S2KD58"/>
<organism evidence="1">
    <name type="scientific">Zooxanthella nutricula</name>
    <dbReference type="NCBI Taxonomy" id="1333877"/>
    <lineage>
        <taxon>Eukaryota</taxon>
        <taxon>Sar</taxon>
        <taxon>Alveolata</taxon>
        <taxon>Dinophyceae</taxon>
        <taxon>Peridiniales</taxon>
        <taxon>Peridiniales incertae sedis</taxon>
        <taxon>Zooxanthella</taxon>
    </lineage>
</organism>
<evidence type="ECO:0000313" key="1">
    <source>
        <dbReference type="EMBL" id="CAD9571969.1"/>
    </source>
</evidence>
<accession>A0A7S2KD58</accession>
<sequence>MEVTRFEAVDGETRETLRRINEETTNQITQLKRQEGENAVRAARMRADISLEEEETRRKVALEQERNSLIRSQAANDLLQKTSDAEGLAQTYAQHAKSFIKAVNETGVSVQSGLDLYKALKDAEHHNVDTQNLASGRATMFLTSSDVKLNIRELNLGQGNDTRSENEL</sequence>
<proteinExistence type="predicted"/>
<gene>
    <name evidence="1" type="ORF">BRAN1462_LOCUS28670</name>
</gene>
<reference evidence="1" key="1">
    <citation type="submission" date="2021-01" db="EMBL/GenBank/DDBJ databases">
        <authorList>
            <person name="Corre E."/>
            <person name="Pelletier E."/>
            <person name="Niang G."/>
            <person name="Scheremetjew M."/>
            <person name="Finn R."/>
            <person name="Kale V."/>
            <person name="Holt S."/>
            <person name="Cochrane G."/>
            <person name="Meng A."/>
            <person name="Brown T."/>
            <person name="Cohen L."/>
        </authorList>
    </citation>
    <scope>NUCLEOTIDE SEQUENCE</scope>
    <source>
        <strain evidence="1">RCC3387</strain>
    </source>
</reference>
<protein>
    <submittedName>
        <fullName evidence="1">Uncharacterized protein</fullName>
    </submittedName>
</protein>
<name>A0A7S2KD58_9DINO</name>